<feature type="repeat" description="Cell wall-binding" evidence="2">
    <location>
        <begin position="531"/>
        <end position="550"/>
    </location>
</feature>
<dbReference type="Pfam" id="PF19127">
    <property type="entry name" value="Choline_bind_3"/>
    <property type="match status" value="1"/>
</dbReference>
<dbReference type="EC" id="3.5.1.28" evidence="4"/>
<dbReference type="InterPro" id="IPR018337">
    <property type="entry name" value="Cell_wall/Cho-bd_repeat"/>
</dbReference>
<reference evidence="4 5" key="1">
    <citation type="submission" date="2016-05" db="EMBL/GenBank/DDBJ databases">
        <title>Microbial solvent formation.</title>
        <authorList>
            <person name="Poehlein A."/>
            <person name="Montoya Solano J.D."/>
            <person name="Flitsch S."/>
            <person name="Krabben P."/>
            <person name="Duerre P."/>
            <person name="Daniel R."/>
        </authorList>
    </citation>
    <scope>NUCLEOTIDE SEQUENCE [LARGE SCALE GENOMIC DNA]</scope>
    <source>
        <strain evidence="4 5">DSM 53</strain>
    </source>
</reference>
<protein>
    <submittedName>
        <fullName evidence="4">Autolysin</fullName>
        <ecNumber evidence="4">3.5.1.28</ecNumber>
    </submittedName>
</protein>
<organism evidence="4 5">
    <name type="scientific">Clostridium beijerinckii</name>
    <name type="common">Clostridium MP</name>
    <dbReference type="NCBI Taxonomy" id="1520"/>
    <lineage>
        <taxon>Bacteria</taxon>
        <taxon>Bacillati</taxon>
        <taxon>Bacillota</taxon>
        <taxon>Clostridia</taxon>
        <taxon>Eubacteriales</taxon>
        <taxon>Clostridiaceae</taxon>
        <taxon>Clostridium</taxon>
    </lineage>
</organism>
<evidence type="ECO:0000256" key="3">
    <source>
        <dbReference type="SAM" id="SignalP"/>
    </source>
</evidence>
<evidence type="ECO:0000313" key="4">
    <source>
        <dbReference type="EMBL" id="OOM62585.1"/>
    </source>
</evidence>
<keyword evidence="3" id="KW-0732">Signal</keyword>
<evidence type="ECO:0000256" key="1">
    <source>
        <dbReference type="ARBA" id="ARBA00022737"/>
    </source>
</evidence>
<gene>
    <name evidence="4" type="primary">lytA_8</name>
    <name evidence="4" type="ORF">CLBCK_16280</name>
</gene>
<evidence type="ECO:0000256" key="2">
    <source>
        <dbReference type="PROSITE-ProRule" id="PRU00591"/>
    </source>
</evidence>
<evidence type="ECO:0000313" key="5">
    <source>
        <dbReference type="Proteomes" id="UP000190973"/>
    </source>
</evidence>
<dbReference type="SUPFAM" id="SSF69360">
    <property type="entry name" value="Cell wall binding repeat"/>
    <property type="match status" value="1"/>
</dbReference>
<feature type="repeat" description="Cell wall-binding" evidence="2">
    <location>
        <begin position="551"/>
        <end position="570"/>
    </location>
</feature>
<dbReference type="PROSITE" id="PS51170">
    <property type="entry name" value="CW"/>
    <property type="match status" value="2"/>
</dbReference>
<dbReference type="Pfam" id="PF01473">
    <property type="entry name" value="Choline_bind_1"/>
    <property type="match status" value="1"/>
</dbReference>
<dbReference type="EMBL" id="LZZI01000021">
    <property type="protein sequence ID" value="OOM62585.1"/>
    <property type="molecule type" value="Genomic_DNA"/>
</dbReference>
<keyword evidence="4" id="KW-0378">Hydrolase</keyword>
<name>A0A1S8SBJ5_CLOBE</name>
<feature type="signal peptide" evidence="3">
    <location>
        <begin position="1"/>
        <end position="26"/>
    </location>
</feature>
<feature type="chain" id="PRO_5013181972" evidence="3">
    <location>
        <begin position="27"/>
        <end position="590"/>
    </location>
</feature>
<sequence>MFKRANKITALLVAAASIMSVVPAMAATKLATKDGTIEKAISYDGGKYIYEGYRTDDDDKAVYYNGGDKDKKLDDVDTLGAKFDDKYAGAFDGDSREDEYIVDLSNGKISDDDTITDLKQTALTKLNTKLAKTDRYDGLPQISDDDFKQIPEDARSQFGDIWYSYTSTTATSVEAIATALHNHPEVTNVTTAAGAYYGYTNASGSYIDCSKTANIYVYSKEKKKMIKFDDFGDTDSDTGITIGLPTLVKTLGQDKDYLYNVIKVPVVGASKNKIASSDSNYQAVDYLYYVQKISKAQGSDKEKKAYLPKSVESYEISQYLGDDDVATAFTELNTNNDEYRIVDGAIYAARYDGDEKVKVFKLALKTSVKLYDYNQTASKTSNDKIDAHVVQKTDDADQKIENTNDDRSWTFDVNGNLWAIKGGTIYKSVKAGDFTEVYTCDRSFDSIDVYNDDNLIAWEDGGDAYTTVAEGKKQAQDDANAIVQPTPAKVGWDKLADGSWNFYDATGAKVVNNWANVGGAWYFLKADGVMATGWQQVGGVWYYLNASGAMATGWINDGGNWYYLNASGAMLANTTTPDGYYVGSNGAWVK</sequence>
<keyword evidence="1" id="KW-0677">Repeat</keyword>
<dbReference type="RefSeq" id="WP_077838303.1">
    <property type="nucleotide sequence ID" value="NZ_JABTAE010000001.1"/>
</dbReference>
<dbReference type="Gene3D" id="2.10.270.10">
    <property type="entry name" value="Cholin Binding"/>
    <property type="match status" value="1"/>
</dbReference>
<dbReference type="GO" id="GO:0008745">
    <property type="term" value="F:N-acetylmuramoyl-L-alanine amidase activity"/>
    <property type="evidence" value="ECO:0007669"/>
    <property type="project" value="UniProtKB-EC"/>
</dbReference>
<dbReference type="AlphaFoldDB" id="A0A1S8SBJ5"/>
<accession>A0A1S8SBJ5</accession>
<proteinExistence type="predicted"/>
<comment type="caution">
    <text evidence="4">The sequence shown here is derived from an EMBL/GenBank/DDBJ whole genome shotgun (WGS) entry which is preliminary data.</text>
</comment>
<dbReference type="Proteomes" id="UP000190973">
    <property type="component" value="Unassembled WGS sequence"/>
</dbReference>